<dbReference type="InterPro" id="IPR002423">
    <property type="entry name" value="Cpn60/GroEL/TCP-1"/>
</dbReference>
<evidence type="ECO:0000256" key="4">
    <source>
        <dbReference type="ARBA" id="ARBA00022741"/>
    </source>
</evidence>
<dbReference type="RefSeq" id="XP_004991046.1">
    <property type="nucleotide sequence ID" value="XM_004990989.1"/>
</dbReference>
<dbReference type="PROSITE" id="PS00751">
    <property type="entry name" value="TCP1_2"/>
    <property type="match status" value="1"/>
</dbReference>
<dbReference type="GO" id="GO:0005737">
    <property type="term" value="C:cytoplasm"/>
    <property type="evidence" value="ECO:0007669"/>
    <property type="project" value="UniProtKB-SubCell"/>
</dbReference>
<dbReference type="InterPro" id="IPR027410">
    <property type="entry name" value="TCP-1-like_intermed_sf"/>
</dbReference>
<proteinExistence type="inferred from homology"/>
<evidence type="ECO:0000313" key="9">
    <source>
        <dbReference type="EMBL" id="EGD76674.1"/>
    </source>
</evidence>
<dbReference type="PROSITE" id="PS00750">
    <property type="entry name" value="TCP1_1"/>
    <property type="match status" value="1"/>
</dbReference>
<dbReference type="CDD" id="cd03341">
    <property type="entry name" value="TCP1_theta"/>
    <property type="match status" value="1"/>
</dbReference>
<evidence type="ECO:0000256" key="8">
    <source>
        <dbReference type="RuleBase" id="RU004187"/>
    </source>
</evidence>
<evidence type="ECO:0000313" key="10">
    <source>
        <dbReference type="Proteomes" id="UP000007799"/>
    </source>
</evidence>
<keyword evidence="6 8" id="KW-0143">Chaperone</keyword>
<dbReference type="GO" id="GO:0005524">
    <property type="term" value="F:ATP binding"/>
    <property type="evidence" value="ECO:0007669"/>
    <property type="project" value="UniProtKB-KW"/>
</dbReference>
<dbReference type="PRINTS" id="PR00304">
    <property type="entry name" value="TCOMPLEXTCP1"/>
</dbReference>
<comment type="subcellular location">
    <subcellularLocation>
        <location evidence="1">Cytoplasm</location>
    </subcellularLocation>
</comment>
<evidence type="ECO:0000256" key="5">
    <source>
        <dbReference type="ARBA" id="ARBA00022840"/>
    </source>
</evidence>
<dbReference type="Gene3D" id="1.10.560.10">
    <property type="entry name" value="GroEL-like equatorial domain"/>
    <property type="match status" value="1"/>
</dbReference>
<reference evidence="9" key="1">
    <citation type="submission" date="2009-08" db="EMBL/GenBank/DDBJ databases">
        <title>Annotation of Salpingoeca rosetta.</title>
        <authorList>
            <consortium name="The Broad Institute Genome Sequencing Platform"/>
            <person name="Russ C."/>
            <person name="Cuomo C."/>
            <person name="Burger G."/>
            <person name="Gray M.W."/>
            <person name="Holland P.W.H."/>
            <person name="King N."/>
            <person name="Lang F.B.F."/>
            <person name="Roger A.J."/>
            <person name="Ruiz-Trillo I."/>
            <person name="Young S.K."/>
            <person name="Zeng Q."/>
            <person name="Gargeya S."/>
            <person name="Alvarado L."/>
            <person name="Berlin A."/>
            <person name="Chapman S.B."/>
            <person name="Chen Z."/>
            <person name="Freedman E."/>
            <person name="Gellesch M."/>
            <person name="Goldberg J."/>
            <person name="Griggs A."/>
            <person name="Gujja S."/>
            <person name="Heilman E."/>
            <person name="Heiman D."/>
            <person name="Howarth C."/>
            <person name="Mehta T."/>
            <person name="Neiman D."/>
            <person name="Pearson M."/>
            <person name="Roberts A."/>
            <person name="Saif S."/>
            <person name="Shea T."/>
            <person name="Shenoy N."/>
            <person name="Sisk P."/>
            <person name="Stolte C."/>
            <person name="Sykes S."/>
            <person name="White J."/>
            <person name="Yandava C."/>
            <person name="Haas B."/>
            <person name="Nusbaum C."/>
            <person name="Birren B."/>
        </authorList>
    </citation>
    <scope>NUCLEOTIDE SEQUENCE [LARGE SCALE GENOMIC DNA]</scope>
    <source>
        <strain evidence="9">ATCC 50818</strain>
    </source>
</reference>
<dbReference type="InterPro" id="IPR017998">
    <property type="entry name" value="Chaperone_TCP-1"/>
</dbReference>
<dbReference type="AlphaFoldDB" id="F2UHS5"/>
<dbReference type="FunCoup" id="F2UHS5">
    <property type="interactions" value="1868"/>
</dbReference>
<evidence type="ECO:0000256" key="7">
    <source>
        <dbReference type="ARBA" id="ARBA00029602"/>
    </source>
</evidence>
<dbReference type="InterPro" id="IPR012721">
    <property type="entry name" value="Chap_CCT_theta"/>
</dbReference>
<dbReference type="EMBL" id="GL832975">
    <property type="protein sequence ID" value="EGD76674.1"/>
    <property type="molecule type" value="Genomic_DNA"/>
</dbReference>
<dbReference type="FunFam" id="3.50.7.10:FF:000008">
    <property type="entry name" value="T-complex protein 1 subunit theta"/>
    <property type="match status" value="1"/>
</dbReference>
<dbReference type="KEGG" id="sre:PTSG_12673"/>
<dbReference type="Gene3D" id="3.50.7.10">
    <property type="entry name" value="GroEL"/>
    <property type="match status" value="1"/>
</dbReference>
<dbReference type="SUPFAM" id="SSF52029">
    <property type="entry name" value="GroEL apical domain-like"/>
    <property type="match status" value="1"/>
</dbReference>
<dbReference type="Proteomes" id="UP000007799">
    <property type="component" value="Unassembled WGS sequence"/>
</dbReference>
<accession>F2UHS5</accession>
<dbReference type="GO" id="GO:0016887">
    <property type="term" value="F:ATP hydrolysis activity"/>
    <property type="evidence" value="ECO:0007669"/>
    <property type="project" value="InterPro"/>
</dbReference>
<keyword evidence="4 8" id="KW-0547">Nucleotide-binding</keyword>
<gene>
    <name evidence="9" type="ORF">PTSG_12673</name>
</gene>
<comment type="similarity">
    <text evidence="2 8">Belongs to the TCP-1 chaperonin family.</text>
</comment>
<sequence>MALHVPKVGLQTMMKSGAKHYSGMEEAVYRNIGACKEIAQIVRTSFGPNGMNKMILNHLDKLFVTNDAATIIKELEVEHPAARLVVLASQQQEHEAGDATNLVIILAGKMLEKAETLLRMGLSPPEVIEGYEMALEKALEVLPELACHTVEDFRDKAQVKRAIKTVIMSKQNGLEDFLSELVTDACVDIMPKEESRKPFNVDNVRIVKIPGSGVFSSSVVRGMVFTRNIHSSITSAQDARIAAFTADLDHAYTETKGTVLLNTAEELKSYSKDEESVLEKKIKAIKDSGASVIVTTGKVGDLGMHFCNRFELLVVKLNSKFDLKRLCRATGATALPVLTGPSSQELGHCHSVSVQEIGDTTVTVFRQADINSAVSTIIVRGATSNVMDDVERALDDGINAYKSLTKEQRFLPGGGATEIELARLITKFGDTCSGLEQYAIKSYAEALEVVPATLAENCGVKSREVVSNLYAAHENGEKNAGYDILSEDVAVADMNEAGVYDSFHAKVWALKYATRAAKTILRVDQIIMAKKAGGPKPPKQNPNWDED</sequence>
<dbReference type="InterPro" id="IPR027409">
    <property type="entry name" value="GroEL-like_apical_dom_sf"/>
</dbReference>
<dbReference type="eggNOG" id="KOG0362">
    <property type="taxonomic scope" value="Eukaryota"/>
</dbReference>
<dbReference type="GeneID" id="16071608"/>
<dbReference type="InterPro" id="IPR002194">
    <property type="entry name" value="Chaperonin_TCP-1_CS"/>
</dbReference>
<evidence type="ECO:0000256" key="1">
    <source>
        <dbReference type="ARBA" id="ARBA00004496"/>
    </source>
</evidence>
<dbReference type="PANTHER" id="PTHR11353">
    <property type="entry name" value="CHAPERONIN"/>
    <property type="match status" value="1"/>
</dbReference>
<evidence type="ECO:0000256" key="2">
    <source>
        <dbReference type="ARBA" id="ARBA00008020"/>
    </source>
</evidence>
<dbReference type="GO" id="GO:0051082">
    <property type="term" value="F:unfolded protein binding"/>
    <property type="evidence" value="ECO:0007669"/>
    <property type="project" value="InterPro"/>
</dbReference>
<dbReference type="Gene3D" id="3.30.260.10">
    <property type="entry name" value="TCP-1-like chaperonin intermediate domain"/>
    <property type="match status" value="1"/>
</dbReference>
<dbReference type="InParanoid" id="F2UHS5"/>
<dbReference type="NCBIfam" id="TIGR02346">
    <property type="entry name" value="chap_CCT_theta"/>
    <property type="match status" value="1"/>
</dbReference>
<keyword evidence="3" id="KW-0963">Cytoplasm</keyword>
<dbReference type="OrthoDB" id="1748577at2759"/>
<evidence type="ECO:0000256" key="6">
    <source>
        <dbReference type="ARBA" id="ARBA00023186"/>
    </source>
</evidence>
<dbReference type="SUPFAM" id="SSF54849">
    <property type="entry name" value="GroEL-intermediate domain like"/>
    <property type="match status" value="1"/>
</dbReference>
<evidence type="ECO:0000256" key="3">
    <source>
        <dbReference type="ARBA" id="ARBA00022490"/>
    </source>
</evidence>
<dbReference type="GO" id="GO:0140662">
    <property type="term" value="F:ATP-dependent protein folding chaperone"/>
    <property type="evidence" value="ECO:0007669"/>
    <property type="project" value="InterPro"/>
</dbReference>
<dbReference type="STRING" id="946362.F2UHS5"/>
<keyword evidence="10" id="KW-1185">Reference proteome</keyword>
<dbReference type="InterPro" id="IPR027413">
    <property type="entry name" value="GROEL-like_equatorial_sf"/>
</dbReference>
<dbReference type="OMA" id="WGLKYAV"/>
<name>F2UHS5_SALR5</name>
<dbReference type="SUPFAM" id="SSF48592">
    <property type="entry name" value="GroEL equatorial domain-like"/>
    <property type="match status" value="1"/>
</dbReference>
<protein>
    <recommendedName>
        <fullName evidence="7">CCT-theta</fullName>
    </recommendedName>
</protein>
<keyword evidence="5 8" id="KW-0067">ATP-binding</keyword>
<organism evidence="10">
    <name type="scientific">Salpingoeca rosetta (strain ATCC 50818 / BSB-021)</name>
    <dbReference type="NCBI Taxonomy" id="946362"/>
    <lineage>
        <taxon>Eukaryota</taxon>
        <taxon>Choanoflagellata</taxon>
        <taxon>Craspedida</taxon>
        <taxon>Salpingoecidae</taxon>
        <taxon>Salpingoeca</taxon>
    </lineage>
</organism>
<dbReference type="Pfam" id="PF00118">
    <property type="entry name" value="Cpn60_TCP1"/>
    <property type="match status" value="1"/>
</dbReference>